<dbReference type="PANTHER" id="PTHR46795:SF3">
    <property type="entry name" value="ABC TRANSPORTER PERMEASE"/>
    <property type="match status" value="1"/>
</dbReference>
<evidence type="ECO:0000256" key="1">
    <source>
        <dbReference type="ARBA" id="ARBA00004651"/>
    </source>
</evidence>
<evidence type="ECO:0000259" key="7">
    <source>
        <dbReference type="Pfam" id="PF02687"/>
    </source>
</evidence>
<evidence type="ECO:0000256" key="4">
    <source>
        <dbReference type="ARBA" id="ARBA00022989"/>
    </source>
</evidence>
<protein>
    <submittedName>
        <fullName evidence="8">ABC transporter permease</fullName>
    </submittedName>
</protein>
<feature type="transmembrane region" description="Helical" evidence="6">
    <location>
        <begin position="106"/>
        <end position="132"/>
    </location>
</feature>
<feature type="transmembrane region" description="Helical" evidence="6">
    <location>
        <begin position="53"/>
        <end position="73"/>
    </location>
</feature>
<evidence type="ECO:0000313" key="8">
    <source>
        <dbReference type="EMBL" id="PED82102.1"/>
    </source>
</evidence>
<keyword evidence="2" id="KW-1003">Cell membrane</keyword>
<evidence type="ECO:0000313" key="9">
    <source>
        <dbReference type="Proteomes" id="UP000221020"/>
    </source>
</evidence>
<proteinExistence type="predicted"/>
<evidence type="ECO:0000256" key="3">
    <source>
        <dbReference type="ARBA" id="ARBA00022692"/>
    </source>
</evidence>
<dbReference type="AlphaFoldDB" id="A0AA91VBL5"/>
<feature type="transmembrane region" description="Helical" evidence="6">
    <location>
        <begin position="144"/>
        <end position="166"/>
    </location>
</feature>
<comment type="subcellular location">
    <subcellularLocation>
        <location evidence="1">Cell membrane</location>
        <topology evidence="1">Multi-pass membrane protein</topology>
    </subcellularLocation>
</comment>
<dbReference type="GO" id="GO:0005886">
    <property type="term" value="C:plasma membrane"/>
    <property type="evidence" value="ECO:0007669"/>
    <property type="project" value="UniProtKB-SubCell"/>
</dbReference>
<keyword evidence="4 6" id="KW-1133">Transmembrane helix</keyword>
<dbReference type="EMBL" id="NVOR01000045">
    <property type="protein sequence ID" value="PED82102.1"/>
    <property type="molecule type" value="Genomic_DNA"/>
</dbReference>
<dbReference type="PANTHER" id="PTHR46795">
    <property type="entry name" value="ABC TRANSPORTER PERMEASE-RELATED-RELATED"/>
    <property type="match status" value="1"/>
</dbReference>
<evidence type="ECO:0000256" key="2">
    <source>
        <dbReference type="ARBA" id="ARBA00022475"/>
    </source>
</evidence>
<dbReference type="InterPro" id="IPR003838">
    <property type="entry name" value="ABC3_permease_C"/>
</dbReference>
<sequence length="187" mass="21890">MSIFRLARNNIQNFAAQRLKQFIWIAMSTMLSFFIISIQSNEVIIKKLQHVPLFYYVSILLFFVCGFVTYQMIKGFLKTRRQEFQSYEAINMKKRQIVCLLCQEQLLIFGGALFFGLIHGMLFLRLFIAIFMKVLGIRGVSGTLITIYALLVTTLLIMILIVLSMWQCYQFVYDLKKESVYKAEEKA</sequence>
<reference evidence="8 9" key="1">
    <citation type="submission" date="2017-09" db="EMBL/GenBank/DDBJ databases">
        <title>Large-scale bioinformatics analysis of Bacillus genomes uncovers conserved roles of natural products in bacterial physiology.</title>
        <authorList>
            <consortium name="Agbiome Team Llc"/>
            <person name="Bleich R.M."/>
            <person name="Grubbs K.J."/>
            <person name="Santa Maria K.C."/>
            <person name="Allen S.E."/>
            <person name="Farag S."/>
            <person name="Shank E.A."/>
            <person name="Bowers A."/>
        </authorList>
    </citation>
    <scope>NUCLEOTIDE SEQUENCE [LARGE SCALE GENOMIC DNA]</scope>
    <source>
        <strain evidence="8 9">AFS092012</strain>
    </source>
</reference>
<keyword evidence="3 6" id="KW-0812">Transmembrane</keyword>
<name>A0AA91VBL5_9BACI</name>
<keyword evidence="5 6" id="KW-0472">Membrane</keyword>
<evidence type="ECO:0000256" key="6">
    <source>
        <dbReference type="SAM" id="Phobius"/>
    </source>
</evidence>
<accession>A0AA91VBL5</accession>
<comment type="caution">
    <text evidence="8">The sequence shown here is derived from an EMBL/GenBank/DDBJ whole genome shotgun (WGS) entry which is preliminary data.</text>
</comment>
<organism evidence="8 9">
    <name type="scientific">Bacillus pseudomycoides</name>
    <dbReference type="NCBI Taxonomy" id="64104"/>
    <lineage>
        <taxon>Bacteria</taxon>
        <taxon>Bacillati</taxon>
        <taxon>Bacillota</taxon>
        <taxon>Bacilli</taxon>
        <taxon>Bacillales</taxon>
        <taxon>Bacillaceae</taxon>
        <taxon>Bacillus</taxon>
        <taxon>Bacillus cereus group</taxon>
    </lineage>
</organism>
<dbReference type="Proteomes" id="UP000221020">
    <property type="component" value="Unassembled WGS sequence"/>
</dbReference>
<feature type="domain" description="ABC3 transporter permease C-terminal" evidence="7">
    <location>
        <begin position="57"/>
        <end position="166"/>
    </location>
</feature>
<dbReference type="RefSeq" id="WP_097897657.1">
    <property type="nucleotide sequence ID" value="NZ_NVOR01000045.1"/>
</dbReference>
<feature type="transmembrane region" description="Helical" evidence="6">
    <location>
        <begin position="21"/>
        <end position="41"/>
    </location>
</feature>
<dbReference type="Pfam" id="PF02687">
    <property type="entry name" value="FtsX"/>
    <property type="match status" value="1"/>
</dbReference>
<dbReference type="InterPro" id="IPR052536">
    <property type="entry name" value="ABC-4_Integral_Memb_Prot"/>
</dbReference>
<evidence type="ECO:0000256" key="5">
    <source>
        <dbReference type="ARBA" id="ARBA00023136"/>
    </source>
</evidence>
<gene>
    <name evidence="8" type="ORF">CON65_13855</name>
</gene>